<evidence type="ECO:0000313" key="8">
    <source>
        <dbReference type="EMBL" id="UYQ95854.1"/>
    </source>
</evidence>
<accession>A0ABY6J852</accession>
<protein>
    <submittedName>
        <fullName evidence="8">RagB/SusD family nutrient uptake outer membrane protein</fullName>
    </submittedName>
</protein>
<comment type="subcellular location">
    <subcellularLocation>
        <location evidence="1">Cell outer membrane</location>
    </subcellularLocation>
</comment>
<feature type="domain" description="RagB/SusD" evidence="6">
    <location>
        <begin position="303"/>
        <end position="557"/>
    </location>
</feature>
<feature type="domain" description="SusD-like N-terminal" evidence="7">
    <location>
        <begin position="69"/>
        <end position="228"/>
    </location>
</feature>
<evidence type="ECO:0000256" key="2">
    <source>
        <dbReference type="ARBA" id="ARBA00006275"/>
    </source>
</evidence>
<keyword evidence="5" id="KW-0998">Cell outer membrane</keyword>
<dbReference type="Pfam" id="PF14322">
    <property type="entry name" value="SusD-like_3"/>
    <property type="match status" value="1"/>
</dbReference>
<dbReference type="InterPro" id="IPR033985">
    <property type="entry name" value="SusD-like_N"/>
</dbReference>
<dbReference type="PROSITE" id="PS51257">
    <property type="entry name" value="PROKAR_LIPOPROTEIN"/>
    <property type="match status" value="1"/>
</dbReference>
<dbReference type="InterPro" id="IPR012944">
    <property type="entry name" value="SusD_RagB_dom"/>
</dbReference>
<keyword evidence="4" id="KW-0472">Membrane</keyword>
<evidence type="ECO:0000256" key="5">
    <source>
        <dbReference type="ARBA" id="ARBA00023237"/>
    </source>
</evidence>
<reference evidence="8" key="1">
    <citation type="submission" date="2022-10" db="EMBL/GenBank/DDBJ databases">
        <title>Chitinophaga sp. nov., isolated from soil.</title>
        <authorList>
            <person name="Jeon C.O."/>
        </authorList>
    </citation>
    <scope>NUCLEOTIDE SEQUENCE</scope>
    <source>
        <strain evidence="8">R8</strain>
    </source>
</reference>
<dbReference type="Gene3D" id="1.25.40.390">
    <property type="match status" value="1"/>
</dbReference>
<keyword evidence="3" id="KW-0732">Signal</keyword>
<organism evidence="8 9">
    <name type="scientific">Chitinophaga horti</name>
    <dbReference type="NCBI Taxonomy" id="2920382"/>
    <lineage>
        <taxon>Bacteria</taxon>
        <taxon>Pseudomonadati</taxon>
        <taxon>Bacteroidota</taxon>
        <taxon>Chitinophagia</taxon>
        <taxon>Chitinophagales</taxon>
        <taxon>Chitinophagaceae</taxon>
        <taxon>Chitinophaga</taxon>
    </lineage>
</organism>
<sequence length="558" mass="62814">MKKCIYLLGLVITVTALSCQKDFLQRDVGIQTDLEQVFKDPLQASRFGDFSYTFSINDYGRLSGYKGMTSQFTDESISNNAQIEVATMNSGQLLEGGASDVTGIYSQMYRGIRNANIMLKLMDTTPWTPEYNPTYIRGEQLYLRAYFYFELLRRFGGVVILTEALDFTEAATDKARSTYEETLALILKDLEEAIPLLPLTNADWPNPAAQANRATGAAAMALKARVLLLDASPLKNPSNDLAKWEKAAAASKDIIDLGKYSLETNYANVLTMANSTEYIRIWPRGGRSFIGTYLSDFLIPTSMGGAQSNLSPVQNHVDLYEMKNGKPITDPTSGYDPQNPYLNRDPRFYVNILYNNVTWQGRAIQTWQSEPNAQGVVTYGTDHGTALNVTKTSYYLKRLWPEASRSGSTASALLNYVFYRYAEVLINYAEATNEASGPTTEVYNAVNAIRKRAGMPDLPEGLTQEEMRARIRNERAIEFAFEDMRWWDILRWKQGAAIVAQPMNAMKVIKNTNGTFSYSVMELPTYRKVFNDNMYLYPIPRAEMNKTSGALKQNPGWE</sequence>
<evidence type="ECO:0000256" key="3">
    <source>
        <dbReference type="ARBA" id="ARBA00022729"/>
    </source>
</evidence>
<dbReference type="EMBL" id="CP107006">
    <property type="protein sequence ID" value="UYQ95854.1"/>
    <property type="molecule type" value="Genomic_DNA"/>
</dbReference>
<dbReference type="Proteomes" id="UP001162741">
    <property type="component" value="Chromosome"/>
</dbReference>
<gene>
    <name evidence="8" type="ORF">MKQ68_12165</name>
</gene>
<dbReference type="RefSeq" id="WP_264283528.1">
    <property type="nucleotide sequence ID" value="NZ_CP107006.1"/>
</dbReference>
<keyword evidence="9" id="KW-1185">Reference proteome</keyword>
<evidence type="ECO:0000259" key="7">
    <source>
        <dbReference type="Pfam" id="PF14322"/>
    </source>
</evidence>
<evidence type="ECO:0000313" key="9">
    <source>
        <dbReference type="Proteomes" id="UP001162741"/>
    </source>
</evidence>
<proteinExistence type="inferred from homology"/>
<evidence type="ECO:0000259" key="6">
    <source>
        <dbReference type="Pfam" id="PF07980"/>
    </source>
</evidence>
<dbReference type="InterPro" id="IPR011990">
    <property type="entry name" value="TPR-like_helical_dom_sf"/>
</dbReference>
<evidence type="ECO:0000256" key="4">
    <source>
        <dbReference type="ARBA" id="ARBA00023136"/>
    </source>
</evidence>
<comment type="similarity">
    <text evidence="2">Belongs to the SusD family.</text>
</comment>
<dbReference type="Pfam" id="PF07980">
    <property type="entry name" value="SusD_RagB"/>
    <property type="match status" value="1"/>
</dbReference>
<name>A0ABY6J852_9BACT</name>
<evidence type="ECO:0000256" key="1">
    <source>
        <dbReference type="ARBA" id="ARBA00004442"/>
    </source>
</evidence>
<dbReference type="SUPFAM" id="SSF48452">
    <property type="entry name" value="TPR-like"/>
    <property type="match status" value="1"/>
</dbReference>